<sequence>MRKSFKQGDASRQLLLVAGDASWGKSLGFVLELAGYRVTVVQTLFEAADWVVKRLDTAESFSALVIGPGHSWTDTVWLSGLLGAAGAAMPIICTTPELPSAAELDGVTVADSPEEIVAILERLSGKAGR</sequence>
<organism evidence="1 2">
    <name type="scientific">Geotalea uraniireducens</name>
    <dbReference type="NCBI Taxonomy" id="351604"/>
    <lineage>
        <taxon>Bacteria</taxon>
        <taxon>Pseudomonadati</taxon>
        <taxon>Thermodesulfobacteriota</taxon>
        <taxon>Desulfuromonadia</taxon>
        <taxon>Geobacterales</taxon>
        <taxon>Geobacteraceae</taxon>
        <taxon>Geotalea</taxon>
    </lineage>
</organism>
<reference evidence="1 2" key="1">
    <citation type="submission" date="2022-12" db="EMBL/GenBank/DDBJ databases">
        <title>Polyphasic characterization of Geotalea uranireducens NIT-SL11 newly isolated from a complex of sewage sludge and microbially reduced graphene oxide.</title>
        <authorList>
            <person name="Xie L."/>
            <person name="Yoshida N."/>
            <person name="Meng L."/>
        </authorList>
    </citation>
    <scope>NUCLEOTIDE SEQUENCE [LARGE SCALE GENOMIC DNA]</scope>
    <source>
        <strain evidence="1 2">NIT-SL11</strain>
    </source>
</reference>
<keyword evidence="2" id="KW-1185">Reference proteome</keyword>
<dbReference type="RefSeq" id="WP_281999339.1">
    <property type="nucleotide sequence ID" value="NZ_AP027151.1"/>
</dbReference>
<accession>A0ABN6VSF0</accession>
<proteinExistence type="predicted"/>
<name>A0ABN6VSF0_9BACT</name>
<evidence type="ECO:0000313" key="2">
    <source>
        <dbReference type="Proteomes" id="UP001317705"/>
    </source>
</evidence>
<dbReference type="Proteomes" id="UP001317705">
    <property type="component" value="Chromosome"/>
</dbReference>
<evidence type="ECO:0000313" key="1">
    <source>
        <dbReference type="EMBL" id="BDV43228.1"/>
    </source>
</evidence>
<protein>
    <submittedName>
        <fullName evidence="1">Response regulator</fullName>
    </submittedName>
</protein>
<dbReference type="EMBL" id="AP027151">
    <property type="protein sequence ID" value="BDV43228.1"/>
    <property type="molecule type" value="Genomic_DNA"/>
</dbReference>
<gene>
    <name evidence="1" type="ORF">GURASL_21510</name>
</gene>